<dbReference type="GO" id="GO:0016787">
    <property type="term" value="F:hydrolase activity"/>
    <property type="evidence" value="ECO:0007669"/>
    <property type="project" value="UniProtKB-KW"/>
</dbReference>
<dbReference type="PANTHER" id="PTHR34301">
    <property type="entry name" value="DNA-BINDING PROTEIN-RELATED"/>
    <property type="match status" value="1"/>
</dbReference>
<dbReference type="InterPro" id="IPR049052">
    <property type="entry name" value="nSTAND1"/>
</dbReference>
<organism evidence="2 3">
    <name type="scientific">BD1-7 clade bacterium</name>
    <dbReference type="NCBI Taxonomy" id="2029982"/>
    <lineage>
        <taxon>Bacteria</taxon>
        <taxon>Pseudomonadati</taxon>
        <taxon>Pseudomonadota</taxon>
        <taxon>Gammaproteobacteria</taxon>
        <taxon>Cellvibrionales</taxon>
        <taxon>Spongiibacteraceae</taxon>
        <taxon>BD1-7 clade</taxon>
    </lineage>
</organism>
<dbReference type="EMBL" id="CACSIO010000005">
    <property type="protein sequence ID" value="CAA0098980.1"/>
    <property type="molecule type" value="Genomic_DNA"/>
</dbReference>
<dbReference type="EC" id="3.6.4.12" evidence="2"/>
<dbReference type="Gene3D" id="3.40.50.300">
    <property type="entry name" value="P-loop containing nucleotide triphosphate hydrolases"/>
    <property type="match status" value="1"/>
</dbReference>
<dbReference type="InterPro" id="IPR027417">
    <property type="entry name" value="P-loop_NTPase"/>
</dbReference>
<keyword evidence="2" id="KW-0547">Nucleotide-binding</keyword>
<keyword evidence="2" id="KW-0347">Helicase</keyword>
<name>A0A5S9P613_9GAMM</name>
<keyword evidence="2" id="KW-0067">ATP-binding</keyword>
<dbReference type="PANTHER" id="PTHR34301:SF8">
    <property type="entry name" value="ATPASE DOMAIN-CONTAINING PROTEIN"/>
    <property type="match status" value="1"/>
</dbReference>
<protein>
    <submittedName>
        <fullName evidence="2">Holliday junction ATP-dependent DNA helicase RuvB</fullName>
        <ecNumber evidence="2">3.6.4.12</ecNumber>
    </submittedName>
</protein>
<sequence>MANGTFGLKDEAEIIKSGVREVFTPHIPVDDVSHFFGREDEASRLVSVINSPGQHILLYGDRGVGKTSLAKTTCKVILQKIQKGEFFEKRCDSDDSFASIFEEPLEKCGIDLSFKEETKTLSQGGDAGINAGFAKAGVKSNRQTKETKVSSYKPDSPSWVADKLKKLSGIMLIDEADAISEKSDKKKMAELIKLLSDSNSPFKIVIVGIAETGEELTAGHPSVERCLKEVLLQRMTDDDLKKIILNGMKKLGLRPDESVVEKIVDISAGYPHFTHLVSLKCAEAAIIGKNKHITKDTLKGALEEAVKDSEGALQRMLESTLRVLNKPQEYKFLLLTASYCSAPEFRSAELRDKLKDKFGIDIESKALSRRLTKLTESNKLTILEKPARGCFKFSDPRMPSFLKMALNSDDNEI</sequence>
<dbReference type="AlphaFoldDB" id="A0A5S9P613"/>
<evidence type="ECO:0000313" key="3">
    <source>
        <dbReference type="Proteomes" id="UP000441399"/>
    </source>
</evidence>
<dbReference type="SMART" id="SM00382">
    <property type="entry name" value="AAA"/>
    <property type="match status" value="1"/>
</dbReference>
<dbReference type="SUPFAM" id="SSF52540">
    <property type="entry name" value="P-loop containing nucleoside triphosphate hydrolases"/>
    <property type="match status" value="1"/>
</dbReference>
<keyword evidence="3" id="KW-1185">Reference proteome</keyword>
<evidence type="ECO:0000259" key="1">
    <source>
        <dbReference type="SMART" id="SM00382"/>
    </source>
</evidence>
<feature type="domain" description="AAA+ ATPase" evidence="1">
    <location>
        <begin position="52"/>
        <end position="364"/>
    </location>
</feature>
<dbReference type="Proteomes" id="UP000441399">
    <property type="component" value="Unassembled WGS sequence"/>
</dbReference>
<gene>
    <name evidence="2" type="primary">ruvB_2</name>
    <name evidence="2" type="ORF">OPDIPICF_04222</name>
</gene>
<accession>A0A5S9P613</accession>
<dbReference type="InterPro" id="IPR003593">
    <property type="entry name" value="AAA+_ATPase"/>
</dbReference>
<dbReference type="OrthoDB" id="1489171at2"/>
<reference evidence="2 3" key="1">
    <citation type="submission" date="2019-11" db="EMBL/GenBank/DDBJ databases">
        <authorList>
            <person name="Holert J."/>
        </authorList>
    </citation>
    <scope>NUCLEOTIDE SEQUENCE [LARGE SCALE GENOMIC DNA]</scope>
    <source>
        <strain evidence="2">SB11_3</strain>
    </source>
</reference>
<dbReference type="Pfam" id="PF20703">
    <property type="entry name" value="nSTAND1"/>
    <property type="match status" value="1"/>
</dbReference>
<evidence type="ECO:0000313" key="2">
    <source>
        <dbReference type="EMBL" id="CAA0098980.1"/>
    </source>
</evidence>
<keyword evidence="2" id="KW-0378">Hydrolase</keyword>
<proteinExistence type="predicted"/>
<dbReference type="GO" id="GO:0003678">
    <property type="term" value="F:DNA helicase activity"/>
    <property type="evidence" value="ECO:0007669"/>
    <property type="project" value="UniProtKB-EC"/>
</dbReference>